<accession>A0AA44ZG95</accession>
<dbReference type="Proteomes" id="UP000223296">
    <property type="component" value="Unassembled WGS sequence"/>
</dbReference>
<evidence type="ECO:0000313" key="8">
    <source>
        <dbReference type="EMBL" id="PHJ34872.1"/>
    </source>
</evidence>
<evidence type="ECO:0000256" key="2">
    <source>
        <dbReference type="ARBA" id="ARBA00022679"/>
    </source>
</evidence>
<keyword evidence="2" id="KW-0808">Transferase</keyword>
<organism evidence="8 9">
    <name type="scientific">Neisseria gonorrhoeae 3502</name>
    <dbReference type="NCBI Taxonomy" id="1193404"/>
    <lineage>
        <taxon>Bacteria</taxon>
        <taxon>Pseudomonadati</taxon>
        <taxon>Pseudomonadota</taxon>
        <taxon>Betaproteobacteria</taxon>
        <taxon>Neisseriales</taxon>
        <taxon>Neisseriaceae</taxon>
        <taxon>Neisseria</taxon>
    </lineage>
</organism>
<comment type="function">
    <text evidence="3">Protein-arginine rhamnosyltransferase that catalyzes the transfer of a single rhamnose to elongation factor P (EF-P) on 'Lys-32', a modification required for EF-P-dependent rescue of polyproline stalled ribosomes.</text>
</comment>
<dbReference type="GO" id="GO:0106361">
    <property type="term" value="F:protein-arginine rhamnosyltransferase activity"/>
    <property type="evidence" value="ECO:0007669"/>
    <property type="project" value="InterPro"/>
</dbReference>
<evidence type="ECO:0000313" key="9">
    <source>
        <dbReference type="Proteomes" id="UP000223296"/>
    </source>
</evidence>
<evidence type="ECO:0000256" key="1">
    <source>
        <dbReference type="ARBA" id="ARBA00022676"/>
    </source>
</evidence>
<name>A0AA44ZG95_NEIGO</name>
<comment type="similarity">
    <text evidence="4">Belongs to the glycosyltransferase 104 family.</text>
</comment>
<dbReference type="PIRSF" id="PIRSF015557">
    <property type="entry name" value="UCP015557"/>
    <property type="match status" value="1"/>
</dbReference>
<evidence type="ECO:0000256" key="7">
    <source>
        <dbReference type="ARBA" id="ARBA00048472"/>
    </source>
</evidence>
<keyword evidence="1" id="KW-0328">Glycosyltransferase</keyword>
<gene>
    <name evidence="8" type="ORF">N776_05215</name>
</gene>
<proteinExistence type="inferred from homology"/>
<comment type="caution">
    <text evidence="8">The sequence shown here is derived from an EMBL/GenBank/DDBJ whole genome shotgun (WGS) entry which is preliminary data.</text>
</comment>
<evidence type="ECO:0000256" key="6">
    <source>
        <dbReference type="ARBA" id="ARBA00030025"/>
    </source>
</evidence>
<dbReference type="InterPro" id="IPR016633">
    <property type="entry name" value="EarP"/>
</dbReference>
<sequence length="385" mass="44414">MVMNTYAFPACWIFCKVIDNFGDIGVSWRLARVLHRELGWQVHLWTDDVSALRALCPDLPDVPFVHQDIHVRTWHSDAADIDTAPVPDAVIETFACDLPENVLNIIRRHKPLWLNWEYLSAEESNERLHLMPSPQEGVQKYFWFMGFSEKSGGLIRERDYREAVRFDTEALRRRLVLPEKNAPEWLLFGYRGDVWAKWLDMWQQAGSLMTLLLAGAQIIDSLKQSGVIPQNALQNDGGVFQTASVRLVKIPFVPQQDFDKLLHLADCAVIRGEDSFVRTQLAGKPFFWHIYPQDENVHLDKLHAFWDKAYGFYTPETASVHRLLSDDLNGGEALSATQRLECWQTLQQHQNGWRQGAEDWSRYLFGQPSASEKLAAFVSKHQKIR</sequence>
<protein>
    <recommendedName>
        <fullName evidence="5">Protein-arginine rhamnosyltransferase</fullName>
    </recommendedName>
    <alternativeName>
        <fullName evidence="6">EF-P arginine rhamnosyltransferase</fullName>
    </alternativeName>
</protein>
<evidence type="ECO:0000256" key="3">
    <source>
        <dbReference type="ARBA" id="ARBA00024303"/>
    </source>
</evidence>
<reference evidence="8 9" key="1">
    <citation type="submission" date="2013-08" db="EMBL/GenBank/DDBJ databases">
        <authorList>
            <person name="Trees D."/>
        </authorList>
    </citation>
    <scope>NUCLEOTIDE SEQUENCE [LARGE SCALE GENOMIC DNA]</scope>
    <source>
        <strain evidence="8 9">3502</strain>
    </source>
</reference>
<evidence type="ECO:0000256" key="4">
    <source>
        <dbReference type="ARBA" id="ARBA00024346"/>
    </source>
</evidence>
<dbReference type="Pfam" id="PF10093">
    <property type="entry name" value="EarP"/>
    <property type="match status" value="1"/>
</dbReference>
<dbReference type="NCBIfam" id="TIGR03837">
    <property type="entry name" value="efp_Arg_rhamno"/>
    <property type="match status" value="1"/>
</dbReference>
<evidence type="ECO:0000256" key="5">
    <source>
        <dbReference type="ARBA" id="ARBA00024416"/>
    </source>
</evidence>
<comment type="catalytic activity">
    <reaction evidence="7">
        <text>dTDP-beta-L-rhamnose + L-arginyl-[protein] = N(omega)-(alpha-L-rhamnosyl)-L-arginyl-[protein] + dTDP + H(+)</text>
        <dbReference type="Rhea" id="RHEA:66692"/>
        <dbReference type="Rhea" id="RHEA-COMP:10532"/>
        <dbReference type="Rhea" id="RHEA-COMP:17096"/>
        <dbReference type="ChEBI" id="CHEBI:15378"/>
        <dbReference type="ChEBI" id="CHEBI:29965"/>
        <dbReference type="ChEBI" id="CHEBI:57510"/>
        <dbReference type="ChEBI" id="CHEBI:58369"/>
        <dbReference type="ChEBI" id="CHEBI:167445"/>
    </reaction>
    <physiologicalReaction direction="left-to-right" evidence="7">
        <dbReference type="Rhea" id="RHEA:66693"/>
    </physiologicalReaction>
</comment>
<dbReference type="AlphaFoldDB" id="A0AA44ZG95"/>
<dbReference type="EMBL" id="AVBE01000002">
    <property type="protein sequence ID" value="PHJ34872.1"/>
    <property type="molecule type" value="Genomic_DNA"/>
</dbReference>